<dbReference type="Proteomes" id="UP000002668">
    <property type="component" value="Genome"/>
</dbReference>
<evidence type="ECO:0000313" key="2">
    <source>
        <dbReference type="Proteomes" id="UP000002668"/>
    </source>
</evidence>
<proteinExistence type="predicted"/>
<accession>E4ZFT6</accession>
<protein>
    <recommendedName>
        <fullName evidence="3">WSC domain-containing protein</fullName>
    </recommendedName>
</protein>
<name>E4ZFT6_LEPMJ</name>
<keyword evidence="2" id="KW-1185">Reference proteome</keyword>
<dbReference type="GeneID" id="13292100"/>
<evidence type="ECO:0008006" key="3">
    <source>
        <dbReference type="Google" id="ProtNLM"/>
    </source>
</evidence>
<dbReference type="AlphaFoldDB" id="E4ZFT6"/>
<dbReference type="EMBL" id="FP929064">
    <property type="protein sequence ID" value="CBX90156.1"/>
    <property type="molecule type" value="Genomic_DNA"/>
</dbReference>
<sequence>MQYLGCFRRNVSTTNNTPIPPFGPPDRQKAWYTGPWTNVTFDQTTVRGRCENDIMQRDAFQYATIAEGGVYWSCGIQLQYDLGPNDPTMCNVPCARNTSMACGGMDWMDVWRMPGFVDYYGLGGGSTVQPPNSQHVYDTGTSGEIVGWKWFGYSVG</sequence>
<dbReference type="HOGENOM" id="CLU_1686932_0_0_1"/>
<evidence type="ECO:0000313" key="1">
    <source>
        <dbReference type="EMBL" id="CBX90156.1"/>
    </source>
</evidence>
<dbReference type="OrthoDB" id="2019572at2759"/>
<organism evidence="1 2">
    <name type="scientific">Leptosphaeria maculans (strain JN3 / isolate v23.1.3 / race Av1-4-5-6-7-8)</name>
    <name type="common">Blackleg fungus</name>
    <name type="synonym">Phoma lingam</name>
    <dbReference type="NCBI Taxonomy" id="985895"/>
    <lineage>
        <taxon>Eukaryota</taxon>
        <taxon>Fungi</taxon>
        <taxon>Dikarya</taxon>
        <taxon>Ascomycota</taxon>
        <taxon>Pezizomycotina</taxon>
        <taxon>Dothideomycetes</taxon>
        <taxon>Pleosporomycetidae</taxon>
        <taxon>Pleosporales</taxon>
        <taxon>Pleosporineae</taxon>
        <taxon>Leptosphaeriaceae</taxon>
        <taxon>Plenodomus</taxon>
        <taxon>Plenodomus lingam/Leptosphaeria maculans species complex</taxon>
    </lineage>
</organism>
<reference evidence="2" key="1">
    <citation type="journal article" date="2011" name="Nat. Commun.">
        <title>Effector diversification within compartments of the Leptosphaeria maculans genome affected by Repeat-Induced Point mutations.</title>
        <authorList>
            <person name="Rouxel T."/>
            <person name="Grandaubert J."/>
            <person name="Hane J.K."/>
            <person name="Hoede C."/>
            <person name="van de Wouw A.P."/>
            <person name="Couloux A."/>
            <person name="Dominguez V."/>
            <person name="Anthouard V."/>
            <person name="Bally P."/>
            <person name="Bourras S."/>
            <person name="Cozijnsen A.J."/>
            <person name="Ciuffetti L.M."/>
            <person name="Degrave A."/>
            <person name="Dilmaghani A."/>
            <person name="Duret L."/>
            <person name="Fudal I."/>
            <person name="Goodwin S.B."/>
            <person name="Gout L."/>
            <person name="Glaser N."/>
            <person name="Linglin J."/>
            <person name="Kema G.H.J."/>
            <person name="Lapalu N."/>
            <person name="Lawrence C.B."/>
            <person name="May K."/>
            <person name="Meyer M."/>
            <person name="Ollivier B."/>
            <person name="Poulain J."/>
            <person name="Schoch C.L."/>
            <person name="Simon A."/>
            <person name="Spatafora J.W."/>
            <person name="Stachowiak A."/>
            <person name="Turgeon B.G."/>
            <person name="Tyler B.M."/>
            <person name="Vincent D."/>
            <person name="Weissenbach J."/>
            <person name="Amselem J."/>
            <person name="Quesneville H."/>
            <person name="Oliver R.P."/>
            <person name="Wincker P."/>
            <person name="Balesdent M.-H."/>
            <person name="Howlett B.J."/>
        </authorList>
    </citation>
    <scope>NUCLEOTIDE SEQUENCE [LARGE SCALE GENOMIC DNA]</scope>
    <source>
        <strain evidence="2">JN3 / isolate v23.1.3 / race Av1-4-5-6-7-8</strain>
    </source>
</reference>
<dbReference type="VEuPathDB" id="FungiDB:LEMA_P062820.1"/>
<dbReference type="InParanoid" id="E4ZFT6"/>
<gene>
    <name evidence="1" type="ORF">LEMA_P062820.1</name>
</gene>